<comment type="similarity">
    <text evidence="1">Belongs to the THADA family.</text>
</comment>
<dbReference type="GO" id="GO:0030488">
    <property type="term" value="P:tRNA methylation"/>
    <property type="evidence" value="ECO:0007669"/>
    <property type="project" value="TreeGrafter"/>
</dbReference>
<evidence type="ECO:0000313" key="6">
    <source>
        <dbReference type="EMBL" id="KAK9511691.1"/>
    </source>
</evidence>
<evidence type="ECO:0000259" key="5">
    <source>
        <dbReference type="Pfam" id="PF25151"/>
    </source>
</evidence>
<evidence type="ECO:0000256" key="2">
    <source>
        <dbReference type="ARBA" id="ARBA00022694"/>
    </source>
</evidence>
<name>A0AAW1DLX5_9HEMI</name>
<gene>
    <name evidence="6" type="ORF">O3M35_000305</name>
</gene>
<evidence type="ECO:0008006" key="8">
    <source>
        <dbReference type="Google" id="ProtNLM"/>
    </source>
</evidence>
<dbReference type="Gene3D" id="1.25.10.10">
    <property type="entry name" value="Leucine-rich Repeat Variant"/>
    <property type="match status" value="1"/>
</dbReference>
<evidence type="ECO:0000256" key="1">
    <source>
        <dbReference type="ARBA" id="ARBA00010409"/>
    </source>
</evidence>
<dbReference type="InterPro" id="IPR056842">
    <property type="entry name" value="THADA-like_TPR_C"/>
</dbReference>
<comment type="caution">
    <text evidence="6">The sequence shown here is derived from an EMBL/GenBank/DDBJ whole genome shotgun (WGS) entry which is preliminary data.</text>
</comment>
<dbReference type="Pfam" id="PF25151">
    <property type="entry name" value="TPR_Trm732_C"/>
    <property type="match status" value="1"/>
</dbReference>
<sequence>MAGDPVVGKTLSQNLQTLKEALETSEPTGQSNLLFEQFREIVGCCQKLSSTSNALLPPCLTELADILLTTLAAGPKDNAGVALDTALLGASAFTSVLSLIAEPTSVALMFSKTFIPTIGNSDASPALKIRLSKTGSDLSLAVDDPPSFRLTLCYALLQAPNSFWNCTQINWSSLLVSRMFPLFEKHCFECNYLTLLSFKCIALWASRVMKTLGRVPPDIVIRIFNIIMTNWESSYNGVREQNSLLFEHLLNLTDASEDTPADIVPILLRPSSILQQLVLTEMSWMMKAKYFMLAVILPKVGVHKILMRHSEDIVSGLLTSLSYSHLAPAGADLYKICINSISLDQWEQFFLQPIINVLTTSKYLLQKQNVFSYWMAHTLKKYKISLQLVLDGLLECSDSQDNLLPIILCLKLGRKEGHDAMNWSTIGQSGHLARSLRHSNELIRANGFAVVCVSCKTSACPSDEEFTLVEMYLNENVNADSTPLRHNMIVNFTTFLCRLRDACLQALKTAKLQHQSTQFENRTLARSMAFLDWLYNWLRSNLEVGSNYQRRMTSLELYKTVLAYLSDCPQTNNTGQRKSNSKNEGNRVMKYAITVGKWGFTSEVGREAILFCISDTNKDVRELACYILTKYFKMNDSESLRFKELYERGVSLCCDSMFYRAEIGATLIHAVCTLKRNGPVSSLELLSLAEEHAEQLKHDYLKAITGGAPLYGILEALIRLYSDQDGPEYRLLSALELHRLILLLESVTKHLLQILSSKATSSDGAPSFEEMDLAIGLILEETSVNVEESTGSNQSSAQQLALNNIWLNLKACCKAASEIGKSPDGDSERCLLIITSVLLQCRHKGAIEAAGSALAALAVEMSVGSQRFCLENVLNEALQSLELGETQSTRGAGTVILIHRLVAHDSAPNRPLVLKCLMHLIEMVENNKGDVPKALHVISVIMKDASLSQVTSSLIYRVTAIAFTSLSQPSWAIRNSGLQLFGVLVPKIIGQRKRYADDATCSCYHLPYEELYYNARPLMNFLLDELDERMKDDSPKAHSQLVPLLTLLSNLSVGLLTIVDRGNFETIVQKFVNCFQSLMSSKIYKIRELAARADTWFCSQSQLPVFFRTRVWKIVDFIKDRNADNEIKSENALHGFLLSIKYLYDRFREERSGVSILREQQYVIDEAIHELRSVDESTNLSYECKCVLSNVLGIDTFIPASKQVKRLNILPNSQIHKILGFPSWMAVKATHLITDCTLNELLPSLSSALDSGIPELQICSINALFSRIAKVEFEAVSNGALTILFKYITLNICEEALTLILEILLRYPASTNNLNVTGLLKTLSTEDSPLCVAISCKLLILESDPEQWLLYATVNRLKTLAQPNEDEYSRLISAKGLVLIAPLMMKAATEDSFEPRLIIWKTAVTLLQDENQNVRVQASAFTNHLVEKSQVDVLNPYISLHFLFQEQTLVNIFPIRYRVKCLWEKLRCTDDEINSIDIYNPARNPFERSIINIYEENLRIVDICAERLLSLLQQDISARKYFLNDEVLPQLSLLRLHSQKLLSFSQENSYSCSNNNFVTSSWYSVAKKLSAQFKLIEFVNNNTLDEELNMFQYRFHSYLEQTTPIPS</sequence>
<reference evidence="6 7" key="1">
    <citation type="submission" date="2022-12" db="EMBL/GenBank/DDBJ databases">
        <title>Chromosome-level genome assembly of true bugs.</title>
        <authorList>
            <person name="Ma L."/>
            <person name="Li H."/>
        </authorList>
    </citation>
    <scope>NUCLEOTIDE SEQUENCE [LARGE SCALE GENOMIC DNA]</scope>
    <source>
        <strain evidence="6">Lab_2022b</strain>
    </source>
</reference>
<dbReference type="EMBL" id="JAPXFL010000001">
    <property type="protein sequence ID" value="KAK9511691.1"/>
    <property type="molecule type" value="Genomic_DNA"/>
</dbReference>
<proteinExistence type="inferred from homology"/>
<evidence type="ECO:0000313" key="7">
    <source>
        <dbReference type="Proteomes" id="UP001461498"/>
    </source>
</evidence>
<dbReference type="PANTHER" id="PTHR14387:SF0">
    <property type="entry name" value="DUF2428 DOMAIN-CONTAINING PROTEIN"/>
    <property type="match status" value="1"/>
</dbReference>
<keyword evidence="2" id="KW-0819">tRNA processing</keyword>
<dbReference type="InterPro" id="IPR019442">
    <property type="entry name" value="THADA/TRM732_DUF2428"/>
</dbReference>
<dbReference type="InterPro" id="IPR056843">
    <property type="entry name" value="THADA-like_TPR"/>
</dbReference>
<dbReference type="PANTHER" id="PTHR14387">
    <property type="entry name" value="THADA/DEATH RECEPTOR INTERACTING PROTEIN"/>
    <property type="match status" value="1"/>
</dbReference>
<evidence type="ECO:0000259" key="4">
    <source>
        <dbReference type="Pfam" id="PF25150"/>
    </source>
</evidence>
<accession>A0AAW1DLX5</accession>
<dbReference type="GO" id="GO:0005829">
    <property type="term" value="C:cytosol"/>
    <property type="evidence" value="ECO:0007669"/>
    <property type="project" value="TreeGrafter"/>
</dbReference>
<dbReference type="InterPro" id="IPR051954">
    <property type="entry name" value="tRNA_methyltransferase_THADA"/>
</dbReference>
<dbReference type="Pfam" id="PF25150">
    <property type="entry name" value="TPR_Trm732"/>
    <property type="match status" value="1"/>
</dbReference>
<dbReference type="Proteomes" id="UP001461498">
    <property type="component" value="Unassembled WGS sequence"/>
</dbReference>
<dbReference type="Pfam" id="PF10350">
    <property type="entry name" value="DUF2428"/>
    <property type="match status" value="1"/>
</dbReference>
<dbReference type="SUPFAM" id="SSF48371">
    <property type="entry name" value="ARM repeat"/>
    <property type="match status" value="1"/>
</dbReference>
<feature type="domain" description="DUF2428" evidence="3">
    <location>
        <begin position="737"/>
        <end position="972"/>
    </location>
</feature>
<keyword evidence="7" id="KW-1185">Reference proteome</keyword>
<feature type="domain" description="tRNA (32-2'-O)-methyltransferase regulator THADA-like C-terminal TPR repeats region" evidence="5">
    <location>
        <begin position="974"/>
        <end position="1143"/>
    </location>
</feature>
<protein>
    <recommendedName>
        <fullName evidence="8">DUF2428 domain-containing protein</fullName>
    </recommendedName>
</protein>
<feature type="domain" description="tRNA (32-2'-O)-methyltransferase regulator THADA-like TPR repeats region" evidence="4">
    <location>
        <begin position="346"/>
        <end position="567"/>
    </location>
</feature>
<dbReference type="InterPro" id="IPR016024">
    <property type="entry name" value="ARM-type_fold"/>
</dbReference>
<dbReference type="InterPro" id="IPR011989">
    <property type="entry name" value="ARM-like"/>
</dbReference>
<organism evidence="6 7">
    <name type="scientific">Rhynocoris fuscipes</name>
    <dbReference type="NCBI Taxonomy" id="488301"/>
    <lineage>
        <taxon>Eukaryota</taxon>
        <taxon>Metazoa</taxon>
        <taxon>Ecdysozoa</taxon>
        <taxon>Arthropoda</taxon>
        <taxon>Hexapoda</taxon>
        <taxon>Insecta</taxon>
        <taxon>Pterygota</taxon>
        <taxon>Neoptera</taxon>
        <taxon>Paraneoptera</taxon>
        <taxon>Hemiptera</taxon>
        <taxon>Heteroptera</taxon>
        <taxon>Panheteroptera</taxon>
        <taxon>Cimicomorpha</taxon>
        <taxon>Reduviidae</taxon>
        <taxon>Harpactorinae</taxon>
        <taxon>Harpactorini</taxon>
        <taxon>Rhynocoris</taxon>
    </lineage>
</organism>
<evidence type="ECO:0000259" key="3">
    <source>
        <dbReference type="Pfam" id="PF10350"/>
    </source>
</evidence>